<accession>A0A512BT46</accession>
<evidence type="ECO:0000256" key="1">
    <source>
        <dbReference type="SAM" id="MobiDB-lite"/>
    </source>
</evidence>
<dbReference type="AlphaFoldDB" id="A0A512BT46"/>
<name>A0A512BT46_9HYPH</name>
<dbReference type="Proteomes" id="UP000321085">
    <property type="component" value="Unassembled WGS sequence"/>
</dbReference>
<comment type="caution">
    <text evidence="2">The sequence shown here is derived from an EMBL/GenBank/DDBJ whole genome shotgun (WGS) entry which is preliminary data.</text>
</comment>
<organism evidence="2 3">
    <name type="scientific">Microvirga aerophila</name>
    <dbReference type="NCBI Taxonomy" id="670291"/>
    <lineage>
        <taxon>Bacteria</taxon>
        <taxon>Pseudomonadati</taxon>
        <taxon>Pseudomonadota</taxon>
        <taxon>Alphaproteobacteria</taxon>
        <taxon>Hyphomicrobiales</taxon>
        <taxon>Methylobacteriaceae</taxon>
        <taxon>Microvirga</taxon>
    </lineage>
</organism>
<reference evidence="2 3" key="1">
    <citation type="submission" date="2019-07" db="EMBL/GenBank/DDBJ databases">
        <title>Whole genome shotgun sequence of Microvirga aerophila NBRC 106136.</title>
        <authorList>
            <person name="Hosoyama A."/>
            <person name="Uohara A."/>
            <person name="Ohji S."/>
            <person name="Ichikawa N."/>
        </authorList>
    </citation>
    <scope>NUCLEOTIDE SEQUENCE [LARGE SCALE GENOMIC DNA]</scope>
    <source>
        <strain evidence="2 3">NBRC 106136</strain>
    </source>
</reference>
<evidence type="ECO:0000313" key="2">
    <source>
        <dbReference type="EMBL" id="GEO14967.1"/>
    </source>
</evidence>
<feature type="region of interest" description="Disordered" evidence="1">
    <location>
        <begin position="78"/>
        <end position="102"/>
    </location>
</feature>
<dbReference type="EMBL" id="BJYU01000033">
    <property type="protein sequence ID" value="GEO14967.1"/>
    <property type="molecule type" value="Genomic_DNA"/>
</dbReference>
<protein>
    <submittedName>
        <fullName evidence="2">Uncharacterized protein</fullName>
    </submittedName>
</protein>
<keyword evidence="3" id="KW-1185">Reference proteome</keyword>
<evidence type="ECO:0000313" key="3">
    <source>
        <dbReference type="Proteomes" id="UP000321085"/>
    </source>
</evidence>
<dbReference type="RefSeq" id="WP_114188247.1">
    <property type="nucleotide sequence ID" value="NZ_BJYU01000033.1"/>
</dbReference>
<sequence>MTKLKERLDGINTVNTLLVEAGAKAGPTAVSTLRLAQIETRKARLDVLRRLQQGMKKGALDMVKVQVNFASYTDGTNVTALTSPGRGHPVRKPRPRRGFFLGSKTSRPLRFRDDAGRCIR</sequence>
<proteinExistence type="predicted"/>
<feature type="compositionally biased region" description="Basic residues" evidence="1">
    <location>
        <begin position="88"/>
        <end position="97"/>
    </location>
</feature>
<gene>
    <name evidence="2" type="ORF">MAE02_26630</name>
</gene>